<proteinExistence type="predicted"/>
<keyword evidence="3" id="KW-1185">Reference proteome</keyword>
<feature type="region of interest" description="Disordered" evidence="1">
    <location>
        <begin position="29"/>
        <end position="54"/>
    </location>
</feature>
<evidence type="ECO:0000256" key="1">
    <source>
        <dbReference type="SAM" id="MobiDB-lite"/>
    </source>
</evidence>
<protein>
    <submittedName>
        <fullName evidence="2">Uncharacterized protein</fullName>
    </submittedName>
</protein>
<dbReference type="Proteomes" id="UP001162164">
    <property type="component" value="Unassembled WGS sequence"/>
</dbReference>
<accession>A0ABQ9J786</accession>
<feature type="compositionally biased region" description="Polar residues" evidence="1">
    <location>
        <begin position="40"/>
        <end position="54"/>
    </location>
</feature>
<organism evidence="2 3">
    <name type="scientific">Molorchus minor</name>
    <dbReference type="NCBI Taxonomy" id="1323400"/>
    <lineage>
        <taxon>Eukaryota</taxon>
        <taxon>Metazoa</taxon>
        <taxon>Ecdysozoa</taxon>
        <taxon>Arthropoda</taxon>
        <taxon>Hexapoda</taxon>
        <taxon>Insecta</taxon>
        <taxon>Pterygota</taxon>
        <taxon>Neoptera</taxon>
        <taxon>Endopterygota</taxon>
        <taxon>Coleoptera</taxon>
        <taxon>Polyphaga</taxon>
        <taxon>Cucujiformia</taxon>
        <taxon>Chrysomeloidea</taxon>
        <taxon>Cerambycidae</taxon>
        <taxon>Lamiinae</taxon>
        <taxon>Monochamini</taxon>
        <taxon>Molorchus</taxon>
    </lineage>
</organism>
<sequence>MEKYSICLLMQRNENSNVKKRQRRLDKLVRKNDKIKADEQNGTSKPNGLSNGVENGSIELSAEEALCAKLESDARLNAELVLARVPLLFIQNQEMLKSIIFP</sequence>
<evidence type="ECO:0000313" key="2">
    <source>
        <dbReference type="EMBL" id="KAJ8973494.1"/>
    </source>
</evidence>
<feature type="compositionally biased region" description="Basic and acidic residues" evidence="1">
    <location>
        <begin position="29"/>
        <end position="39"/>
    </location>
</feature>
<reference evidence="2" key="1">
    <citation type="journal article" date="2023" name="Insect Mol. Biol.">
        <title>Genome sequencing provides insights into the evolution of gene families encoding plant cell wall-degrading enzymes in longhorned beetles.</title>
        <authorList>
            <person name="Shin N.R."/>
            <person name="Okamura Y."/>
            <person name="Kirsch R."/>
            <person name="Pauchet Y."/>
        </authorList>
    </citation>
    <scope>NUCLEOTIDE SEQUENCE</scope>
    <source>
        <strain evidence="2">MMC_N1</strain>
    </source>
</reference>
<gene>
    <name evidence="2" type="ORF">NQ317_018767</name>
</gene>
<comment type="caution">
    <text evidence="2">The sequence shown here is derived from an EMBL/GenBank/DDBJ whole genome shotgun (WGS) entry which is preliminary data.</text>
</comment>
<dbReference type="EMBL" id="JAPWTJ010001163">
    <property type="protein sequence ID" value="KAJ8973494.1"/>
    <property type="molecule type" value="Genomic_DNA"/>
</dbReference>
<evidence type="ECO:0000313" key="3">
    <source>
        <dbReference type="Proteomes" id="UP001162164"/>
    </source>
</evidence>
<name>A0ABQ9J786_9CUCU</name>